<protein>
    <recommendedName>
        <fullName evidence="2">DRBM domain-containing protein</fullName>
    </recommendedName>
</protein>
<gene>
    <name evidence="3" type="ORF">BDV40DRAFT_311967</name>
</gene>
<organism evidence="3 4">
    <name type="scientific">Aspergillus tamarii</name>
    <dbReference type="NCBI Taxonomy" id="41984"/>
    <lineage>
        <taxon>Eukaryota</taxon>
        <taxon>Fungi</taxon>
        <taxon>Dikarya</taxon>
        <taxon>Ascomycota</taxon>
        <taxon>Pezizomycotina</taxon>
        <taxon>Eurotiomycetes</taxon>
        <taxon>Eurotiomycetidae</taxon>
        <taxon>Eurotiales</taxon>
        <taxon>Aspergillaceae</taxon>
        <taxon>Aspergillus</taxon>
        <taxon>Aspergillus subgen. Circumdati</taxon>
    </lineage>
</organism>
<dbReference type="Gene3D" id="3.30.160.20">
    <property type="match status" value="1"/>
</dbReference>
<keyword evidence="4" id="KW-1185">Reference proteome</keyword>
<dbReference type="PROSITE" id="PS50137">
    <property type="entry name" value="DS_RBD"/>
    <property type="match status" value="1"/>
</dbReference>
<evidence type="ECO:0000313" key="3">
    <source>
        <dbReference type="EMBL" id="KAE8163030.1"/>
    </source>
</evidence>
<feature type="domain" description="DRBM" evidence="2">
    <location>
        <begin position="179"/>
        <end position="215"/>
    </location>
</feature>
<dbReference type="Proteomes" id="UP000326950">
    <property type="component" value="Unassembled WGS sequence"/>
</dbReference>
<dbReference type="InterPro" id="IPR014720">
    <property type="entry name" value="dsRBD_dom"/>
</dbReference>
<evidence type="ECO:0000313" key="4">
    <source>
        <dbReference type="Proteomes" id="UP000326950"/>
    </source>
</evidence>
<dbReference type="Pfam" id="PF00035">
    <property type="entry name" value="dsrm"/>
    <property type="match status" value="1"/>
</dbReference>
<accession>A0A5N6UX48</accession>
<dbReference type="SUPFAM" id="SSF54768">
    <property type="entry name" value="dsRNA-binding domain-like"/>
    <property type="match status" value="1"/>
</dbReference>
<dbReference type="CDD" id="cd00048">
    <property type="entry name" value="DSRM_SF"/>
    <property type="match status" value="1"/>
</dbReference>
<evidence type="ECO:0000256" key="1">
    <source>
        <dbReference type="PROSITE-ProRule" id="PRU00266"/>
    </source>
</evidence>
<name>A0A5N6UX48_ASPTM</name>
<dbReference type="AlphaFoldDB" id="A0A5N6UX48"/>
<dbReference type="OrthoDB" id="3767426at2759"/>
<reference evidence="3 4" key="1">
    <citation type="submission" date="2019-04" db="EMBL/GenBank/DDBJ databases">
        <title>Friends and foes A comparative genomics study of 23 Aspergillus species from section Flavi.</title>
        <authorList>
            <consortium name="DOE Joint Genome Institute"/>
            <person name="Kjaerbolling I."/>
            <person name="Vesth T."/>
            <person name="Frisvad J.C."/>
            <person name="Nybo J.L."/>
            <person name="Theobald S."/>
            <person name="Kildgaard S."/>
            <person name="Isbrandt T."/>
            <person name="Kuo A."/>
            <person name="Sato A."/>
            <person name="Lyhne E.K."/>
            <person name="Kogle M.E."/>
            <person name="Wiebenga A."/>
            <person name="Kun R.S."/>
            <person name="Lubbers R.J."/>
            <person name="Makela M.R."/>
            <person name="Barry K."/>
            <person name="Chovatia M."/>
            <person name="Clum A."/>
            <person name="Daum C."/>
            <person name="Haridas S."/>
            <person name="He G."/>
            <person name="LaButti K."/>
            <person name="Lipzen A."/>
            <person name="Mondo S."/>
            <person name="Riley R."/>
            <person name="Salamov A."/>
            <person name="Simmons B.A."/>
            <person name="Magnuson J.K."/>
            <person name="Henrissat B."/>
            <person name="Mortensen U.H."/>
            <person name="Larsen T.O."/>
            <person name="Devries R.P."/>
            <person name="Grigoriev I.V."/>
            <person name="Machida M."/>
            <person name="Baker S.E."/>
            <person name="Andersen M.R."/>
        </authorList>
    </citation>
    <scope>NUCLEOTIDE SEQUENCE [LARGE SCALE GENOMIC DNA]</scope>
    <source>
        <strain evidence="3 4">CBS 117626</strain>
    </source>
</reference>
<proteinExistence type="predicted"/>
<evidence type="ECO:0000259" key="2">
    <source>
        <dbReference type="PROSITE" id="PS50137"/>
    </source>
</evidence>
<sequence length="218" mass="24218">MSPALHQTDDCYSIADFEIGKRLFTTYMAVQLVVTSPEGRQSNDLSQLDALIAAYDFEEAIAALVKAGLDVPRAELVCDETYQDVLYKIMGRTRLCDSHSKESFPTLMKALPSLGSPTGGVDLTVDTLTHRVEGKLSMSPQEPEADIWKYTSRLWEDAQVKGVEAPKVSETCISNFPTKFRVTIRHRGVEASGEGRNKKTARHIAAKRVCQRLNIRLA</sequence>
<dbReference type="GO" id="GO:0003723">
    <property type="term" value="F:RNA binding"/>
    <property type="evidence" value="ECO:0007669"/>
    <property type="project" value="UniProtKB-UniRule"/>
</dbReference>
<dbReference type="EMBL" id="ML738622">
    <property type="protein sequence ID" value="KAE8163030.1"/>
    <property type="molecule type" value="Genomic_DNA"/>
</dbReference>
<keyword evidence="1" id="KW-0694">RNA-binding</keyword>